<feature type="region of interest" description="Disordered" evidence="5">
    <location>
        <begin position="686"/>
        <end position="710"/>
    </location>
</feature>
<dbReference type="PANTHER" id="PTHR12558:SF13">
    <property type="entry name" value="CELL DIVISION CYCLE PROTEIN 27 HOMOLOG"/>
    <property type="match status" value="1"/>
</dbReference>
<feature type="compositionally biased region" description="Polar residues" evidence="5">
    <location>
        <begin position="226"/>
        <end position="237"/>
    </location>
</feature>
<dbReference type="InterPro" id="IPR019734">
    <property type="entry name" value="TPR_rpt"/>
</dbReference>
<organism evidence="6 7">
    <name type="scientific">Caenorhabditis remanei</name>
    <name type="common">Caenorhabditis vulgaris</name>
    <dbReference type="NCBI Taxonomy" id="31234"/>
    <lineage>
        <taxon>Eukaryota</taxon>
        <taxon>Metazoa</taxon>
        <taxon>Ecdysozoa</taxon>
        <taxon>Nematoda</taxon>
        <taxon>Chromadorea</taxon>
        <taxon>Rhabditida</taxon>
        <taxon>Rhabditina</taxon>
        <taxon>Rhabditomorpha</taxon>
        <taxon>Rhabditoidea</taxon>
        <taxon>Rhabditidae</taxon>
        <taxon>Peloderinae</taxon>
        <taxon>Caenorhabditis</taxon>
    </lineage>
</organism>
<feature type="compositionally biased region" description="Low complexity" evidence="5">
    <location>
        <begin position="238"/>
        <end position="260"/>
    </location>
</feature>
<feature type="compositionally biased region" description="Low complexity" evidence="5">
    <location>
        <begin position="199"/>
        <end position="211"/>
    </location>
</feature>
<dbReference type="Proteomes" id="UP000483820">
    <property type="component" value="Chromosome I"/>
</dbReference>
<feature type="repeat" description="TPR" evidence="4">
    <location>
        <begin position="550"/>
        <end position="583"/>
    </location>
</feature>
<dbReference type="AlphaFoldDB" id="A0A6A5HLU1"/>
<evidence type="ECO:0000256" key="3">
    <source>
        <dbReference type="ARBA" id="ARBA00039307"/>
    </source>
</evidence>
<dbReference type="PANTHER" id="PTHR12558">
    <property type="entry name" value="CELL DIVISION CYCLE 16,23,27"/>
    <property type="match status" value="1"/>
</dbReference>
<dbReference type="GeneID" id="9804576"/>
<protein>
    <recommendedName>
        <fullName evidence="3">Cell division cycle protein 27 homolog</fullName>
    </recommendedName>
</protein>
<comment type="similarity">
    <text evidence="2">Belongs to the APC3/CDC27 family.</text>
</comment>
<dbReference type="GO" id="GO:0016567">
    <property type="term" value="P:protein ubiquitination"/>
    <property type="evidence" value="ECO:0007669"/>
    <property type="project" value="TreeGrafter"/>
</dbReference>
<evidence type="ECO:0000313" key="6">
    <source>
        <dbReference type="EMBL" id="KAF1768529.1"/>
    </source>
</evidence>
<comment type="caution">
    <text evidence="6">The sequence shown here is derived from an EMBL/GenBank/DDBJ whole genome shotgun (WGS) entry which is preliminary data.</text>
</comment>
<feature type="compositionally biased region" description="Polar residues" evidence="5">
    <location>
        <begin position="157"/>
        <end position="172"/>
    </location>
</feature>
<gene>
    <name evidence="6" type="ORF">GCK72_000341</name>
</gene>
<dbReference type="Pfam" id="PF13181">
    <property type="entry name" value="TPR_8"/>
    <property type="match status" value="1"/>
</dbReference>
<dbReference type="SMART" id="SM00028">
    <property type="entry name" value="TPR"/>
    <property type="match status" value="7"/>
</dbReference>
<dbReference type="Pfam" id="PF13432">
    <property type="entry name" value="TPR_16"/>
    <property type="match status" value="1"/>
</dbReference>
<evidence type="ECO:0000256" key="4">
    <source>
        <dbReference type="PROSITE-ProRule" id="PRU00339"/>
    </source>
</evidence>
<dbReference type="InterPro" id="IPR011990">
    <property type="entry name" value="TPR-like_helical_dom_sf"/>
</dbReference>
<dbReference type="Pfam" id="PF14559">
    <property type="entry name" value="TPR_19"/>
    <property type="match status" value="1"/>
</dbReference>
<feature type="repeat" description="TPR" evidence="4">
    <location>
        <begin position="516"/>
        <end position="549"/>
    </location>
</feature>
<sequence>MPRSPFRARQRTNPKEILEDTRVAAHANLLNAQMLCDENHMDLAVESCQKSLDENIFLWAAVITYLRFGGQELAQTFDRHKDKSNGITAPPSPTVTMRTATPSPTGPSTSASSAPSTAPPAEPIGSSSRRSSVSTTRRSARSATTTTSSANREIRNIPSSITPRQSTPVSATTGGGRVRPVAPRKSTRISEMTSRRSETGSTTSSRSSLFTEPDRPHTRATHSSRNRANAALNSDTENTNATNTRTRSGAAATTRGSTSSQRANPVRTSIRIADAAAIASKNAKNATSQRKRNEKQPLVSRNSNLARSLSGSTNSVASTASERPSEDDMLQNSNVPMSSAASSLNSDEPMDTVDLVYDDGYNNRNLKKANLITENFFDIYRHIALIEESISTYNWKTADVLFAKMEKETMINTSMVRLQLGRACFEQSEYRECRNILNDLHKRKKWKVEGTELLSTSMWHLQDTHALSALAQTLTTESRERSQSWCAAGNCFSLQRQHTQAIECMERAILLDKRFAYAYTLLGHELIVQDELDKAAGSFRSALLLSPRDYRAWYGLGLVHLKKEQNMIALTNIQKAVSINPTNRAMLCTLSQIEQQRGQIDTALVLIDRALTLNPLDVACRFNRARLLFEAKRNEECLVELDKLKASSPDEAFIFHLLARVHRRMGNTHLALLNYSWAAELDPRGEQNVTDSNHVANREEYEDDEYGSPV</sequence>
<dbReference type="RefSeq" id="XP_053591070.1">
    <property type="nucleotide sequence ID" value="XM_053722425.1"/>
</dbReference>
<dbReference type="CTD" id="9804576"/>
<name>A0A6A5HLU1_CAERE</name>
<evidence type="ECO:0000313" key="7">
    <source>
        <dbReference type="Proteomes" id="UP000483820"/>
    </source>
</evidence>
<feature type="region of interest" description="Disordered" evidence="5">
    <location>
        <begin position="280"/>
        <end position="346"/>
    </location>
</feature>
<dbReference type="Gene3D" id="1.25.40.10">
    <property type="entry name" value="Tetratricopeptide repeat domain"/>
    <property type="match status" value="3"/>
</dbReference>
<dbReference type="EMBL" id="WUAV01000001">
    <property type="protein sequence ID" value="KAF1768529.1"/>
    <property type="molecule type" value="Genomic_DNA"/>
</dbReference>
<evidence type="ECO:0000256" key="1">
    <source>
        <dbReference type="ARBA" id="ARBA00022803"/>
    </source>
</evidence>
<dbReference type="GO" id="GO:0051301">
    <property type="term" value="P:cell division"/>
    <property type="evidence" value="ECO:0007669"/>
    <property type="project" value="TreeGrafter"/>
</dbReference>
<dbReference type="GO" id="GO:0005737">
    <property type="term" value="C:cytoplasm"/>
    <property type="evidence" value="ECO:0007669"/>
    <property type="project" value="TreeGrafter"/>
</dbReference>
<keyword evidence="1 4" id="KW-0802">TPR repeat</keyword>
<dbReference type="SUPFAM" id="SSF48452">
    <property type="entry name" value="TPR-like"/>
    <property type="match status" value="1"/>
</dbReference>
<dbReference type="KEGG" id="crq:GCK72_000341"/>
<feature type="compositionally biased region" description="Low complexity" evidence="5">
    <location>
        <begin position="99"/>
        <end position="116"/>
    </location>
</feature>
<evidence type="ECO:0000256" key="5">
    <source>
        <dbReference type="SAM" id="MobiDB-lite"/>
    </source>
</evidence>
<feature type="region of interest" description="Disordered" evidence="5">
    <location>
        <begin position="77"/>
        <end position="268"/>
    </location>
</feature>
<feature type="compositionally biased region" description="Low complexity" evidence="5">
    <location>
        <begin position="126"/>
        <end position="150"/>
    </location>
</feature>
<dbReference type="PROSITE" id="PS50005">
    <property type="entry name" value="TPR"/>
    <property type="match status" value="2"/>
</dbReference>
<evidence type="ECO:0000256" key="2">
    <source>
        <dbReference type="ARBA" id="ARBA00038210"/>
    </source>
</evidence>
<feature type="compositionally biased region" description="Acidic residues" evidence="5">
    <location>
        <begin position="700"/>
        <end position="710"/>
    </location>
</feature>
<dbReference type="GO" id="GO:0031145">
    <property type="term" value="P:anaphase-promoting complex-dependent catabolic process"/>
    <property type="evidence" value="ECO:0007669"/>
    <property type="project" value="TreeGrafter"/>
</dbReference>
<proteinExistence type="inferred from homology"/>
<dbReference type="GO" id="GO:0005680">
    <property type="term" value="C:anaphase-promoting complex"/>
    <property type="evidence" value="ECO:0007669"/>
    <property type="project" value="TreeGrafter"/>
</dbReference>
<accession>A0A6A5HLU1</accession>
<reference evidence="6 7" key="1">
    <citation type="submission" date="2019-12" db="EMBL/GenBank/DDBJ databases">
        <title>Chromosome-level assembly of the Caenorhabditis remanei genome.</title>
        <authorList>
            <person name="Teterina A.A."/>
            <person name="Willis J.H."/>
            <person name="Phillips P.C."/>
        </authorList>
    </citation>
    <scope>NUCLEOTIDE SEQUENCE [LARGE SCALE GENOMIC DNA]</scope>
    <source>
        <strain evidence="6 7">PX506</strain>
        <tissue evidence="6">Whole organism</tissue>
    </source>
</reference>
<feature type="compositionally biased region" description="Polar residues" evidence="5">
    <location>
        <begin position="299"/>
        <end position="322"/>
    </location>
</feature>
<dbReference type="GO" id="GO:0007091">
    <property type="term" value="P:metaphase/anaphase transition of mitotic cell cycle"/>
    <property type="evidence" value="ECO:0007669"/>
    <property type="project" value="TreeGrafter"/>
</dbReference>
<feature type="compositionally biased region" description="Polar residues" evidence="5">
    <location>
        <begin position="330"/>
        <end position="346"/>
    </location>
</feature>